<dbReference type="Proteomes" id="UP000244005">
    <property type="component" value="Chromosome Y"/>
</dbReference>
<dbReference type="Gramene" id="MpVg00380.1">
    <property type="protein sequence ID" value="MpVg00380.1.cds1"/>
    <property type="gene ID" value="MpVg00380"/>
</dbReference>
<proteinExistence type="predicted"/>
<evidence type="ECO:0000313" key="2">
    <source>
        <dbReference type="Proteomes" id="UP000244005"/>
    </source>
</evidence>
<reference evidence="1" key="1">
    <citation type="submission" date="2017-12" db="EMBL/GenBank/DDBJ databases">
        <title>WGS assembly of Marchantia polymorpha.</title>
        <authorList>
            <person name="Bowman J.L."/>
            <person name="Kohchi T."/>
            <person name="Yamato K.T."/>
            <person name="Jenkins J."/>
            <person name="Shu S."/>
            <person name="Ishizaki K."/>
            <person name="Yamaoka S."/>
            <person name="Nishihama R."/>
            <person name="Nakamura Y."/>
            <person name="Berger F."/>
            <person name="Adam C."/>
            <person name="Aki S.S."/>
            <person name="Althoff F."/>
            <person name="Araki T."/>
            <person name="Arteaga-Vazquez M.A."/>
            <person name="Balasubrmanian S."/>
            <person name="Bauer D."/>
            <person name="Boehm C.R."/>
            <person name="Briginshaw L."/>
            <person name="Caballero-Perez J."/>
            <person name="Catarino B."/>
            <person name="Chen F."/>
            <person name="Chiyoda S."/>
            <person name="Chovatia M."/>
            <person name="Davies K.M."/>
            <person name="Delmans M."/>
            <person name="Demura T."/>
            <person name="Dierschke T."/>
            <person name="Dolan L."/>
            <person name="Dorantes-Acosta A.E."/>
            <person name="Eklund D.M."/>
            <person name="Florent S.N."/>
            <person name="Flores-Sandoval E."/>
            <person name="Fujiyama A."/>
            <person name="Fukuzawa H."/>
            <person name="Galik B."/>
            <person name="Grimanelli D."/>
            <person name="Grimwood J."/>
            <person name="Grossniklaus U."/>
            <person name="Hamada T."/>
            <person name="Haseloff J."/>
            <person name="Hetherington A.J."/>
            <person name="Higo A."/>
            <person name="Hirakawa Y."/>
            <person name="Hundley H.N."/>
            <person name="Ikeda Y."/>
            <person name="Inoue K."/>
            <person name="Inoue S."/>
            <person name="Ishida S."/>
            <person name="Jia Q."/>
            <person name="Kakita M."/>
            <person name="Kanazawa T."/>
            <person name="Kawai Y."/>
            <person name="Kawashima T."/>
            <person name="Kennedy M."/>
            <person name="Kinose K."/>
            <person name="Kinoshita T."/>
            <person name="Kohara Y."/>
            <person name="Koide E."/>
            <person name="Komatsu K."/>
            <person name="Kopischke S."/>
            <person name="Kubo M."/>
            <person name="Kyozuka J."/>
            <person name="Lagercrantz U."/>
            <person name="Lin S.S."/>
            <person name="Lindquist E."/>
            <person name="Lipzen A.M."/>
            <person name="Lu C."/>
            <person name="Luna E.D."/>
            <person name="Martienssen R.A."/>
            <person name="Minamino N."/>
            <person name="Mizutani M."/>
            <person name="Mizutani M."/>
            <person name="Mochizuki N."/>
            <person name="Monte I."/>
            <person name="Mosher R."/>
            <person name="Nagasaki H."/>
            <person name="Nakagami H."/>
            <person name="Naramoto S."/>
            <person name="Nishitani K."/>
            <person name="Ohtani M."/>
            <person name="Okamoto T."/>
            <person name="Okumura M."/>
            <person name="Phillips J."/>
            <person name="Pollak B."/>
            <person name="Reinders A."/>
            <person name="Roevekamp M."/>
            <person name="Sano R."/>
            <person name="Sawa S."/>
            <person name="Schmid M.W."/>
            <person name="Shirakawa M."/>
            <person name="Solano R."/>
            <person name="Spunde A."/>
            <person name="Suetsugu N."/>
            <person name="Sugano S."/>
            <person name="Sugiyama A."/>
            <person name="Sun R."/>
            <person name="Suzuki Y."/>
            <person name="Takenaka M."/>
            <person name="Takezawa D."/>
            <person name="Tomogane H."/>
            <person name="Tsuzuki M."/>
            <person name="Ueda T."/>
            <person name="Umeda M."/>
            <person name="Ward J.M."/>
            <person name="Watanabe Y."/>
            <person name="Yazaki K."/>
            <person name="Yokoyama R."/>
            <person name="Yoshitake Y."/>
            <person name="Yotsui I."/>
            <person name="Zachgo S."/>
            <person name="Schmutz J."/>
        </authorList>
    </citation>
    <scope>NUCLEOTIDE SEQUENCE [LARGE SCALE GENOMIC DNA]</scope>
    <source>
        <strain evidence="1">Tak-1</strain>
    </source>
</reference>
<sequence>MEILNMLTIVYKFSNCSLQTNHQHKFAAPVLTTSSTMSMFPATQVCSLMVRAHTPFSLHLHESDLWCLELTLAPFSQL</sequence>
<gene>
    <name evidence="1" type="ORF">MARPO_YB0014</name>
</gene>
<accession>A0A2R6VWP8</accession>
<keyword evidence="2" id="KW-1185">Reference proteome</keyword>
<name>A0A2R6VWP8_MARPO</name>
<organism evidence="1 2">
    <name type="scientific">Marchantia polymorpha</name>
    <name type="common">Common liverwort</name>
    <name type="synonym">Marchantia aquatica</name>
    <dbReference type="NCBI Taxonomy" id="3197"/>
    <lineage>
        <taxon>Eukaryota</taxon>
        <taxon>Viridiplantae</taxon>
        <taxon>Streptophyta</taxon>
        <taxon>Embryophyta</taxon>
        <taxon>Marchantiophyta</taxon>
        <taxon>Marchantiopsida</taxon>
        <taxon>Marchantiidae</taxon>
        <taxon>Marchantiales</taxon>
        <taxon>Marchantiaceae</taxon>
        <taxon>Marchantia</taxon>
    </lineage>
</organism>
<dbReference type="AlphaFoldDB" id="A0A2R6VWP8"/>
<evidence type="ECO:0000313" key="1">
    <source>
        <dbReference type="EMBL" id="PTQ26040.1"/>
    </source>
</evidence>
<dbReference type="EMBL" id="KZ772945">
    <property type="protein sequence ID" value="PTQ26040.1"/>
    <property type="molecule type" value="Genomic_DNA"/>
</dbReference>
<protein>
    <submittedName>
        <fullName evidence="1">Uncharacterized protein</fullName>
    </submittedName>
</protein>